<comment type="caution">
    <text evidence="2">The sequence shown here is derived from an EMBL/GenBank/DDBJ whole genome shotgun (WGS) entry which is preliminary data.</text>
</comment>
<feature type="domain" description="2EXR" evidence="1">
    <location>
        <begin position="4"/>
        <end position="112"/>
    </location>
</feature>
<gene>
    <name evidence="2" type="ORF">Daus18300_004542</name>
</gene>
<dbReference type="Pfam" id="PF20150">
    <property type="entry name" value="2EXR"/>
    <property type="match status" value="1"/>
</dbReference>
<dbReference type="InterPro" id="IPR045518">
    <property type="entry name" value="2EXR"/>
</dbReference>
<protein>
    <recommendedName>
        <fullName evidence="1">2EXR domain-containing protein</fullName>
    </recommendedName>
</protein>
<keyword evidence="3" id="KW-1185">Reference proteome</keyword>
<evidence type="ECO:0000313" key="3">
    <source>
        <dbReference type="Proteomes" id="UP001583177"/>
    </source>
</evidence>
<dbReference type="EMBL" id="JAWRVE010000031">
    <property type="protein sequence ID" value="KAL1871908.1"/>
    <property type="molecule type" value="Genomic_DNA"/>
</dbReference>
<evidence type="ECO:0000313" key="2">
    <source>
        <dbReference type="EMBL" id="KAL1871908.1"/>
    </source>
</evidence>
<organism evidence="2 3">
    <name type="scientific">Diaporthe australafricana</name>
    <dbReference type="NCBI Taxonomy" id="127596"/>
    <lineage>
        <taxon>Eukaryota</taxon>
        <taxon>Fungi</taxon>
        <taxon>Dikarya</taxon>
        <taxon>Ascomycota</taxon>
        <taxon>Pezizomycotina</taxon>
        <taxon>Sordariomycetes</taxon>
        <taxon>Sordariomycetidae</taxon>
        <taxon>Diaporthales</taxon>
        <taxon>Diaporthaceae</taxon>
        <taxon>Diaporthe</taxon>
    </lineage>
</organism>
<accession>A0ABR3X7J5</accession>
<evidence type="ECO:0000259" key="1">
    <source>
        <dbReference type="Pfam" id="PF20150"/>
    </source>
</evidence>
<dbReference type="Proteomes" id="UP001583177">
    <property type="component" value="Unassembled WGS sequence"/>
</dbReference>
<sequence>MPEFLPFQRLPKELRDEIWDLAIRDDGAGVQFFTIFDIVNDSNSVVLQAQRVHATSGAPDLSYRVGFAAPQLGRVRQLSWTNGNVSSYLTDSGLWTACFESRQRMMVHFQPYKTSPQLSKHAPEDAETVKELCKSPKASVNMKFKRENGELQYLTIRPSADLLCFQLAKNSAFSWASSFQWSYISDFPLFRWRAGGTGWQWESSAIKNIAVEFDPSWASVDREGEWSFTRARTSLGAVENVTGVTNFWLIDYSLARRYRTSSTTDRRGRSTFRASGGLEFVEVLDTDDEWSPHVCHGGTSGCGCVDVAEGAAVHHLTWELQLMQNLPATYADILNGQLVNFGVLACVDPKLDRDLPVKGEWMVLNERMALWDKN</sequence>
<proteinExistence type="predicted"/>
<name>A0ABR3X7J5_9PEZI</name>
<reference evidence="2 3" key="1">
    <citation type="journal article" date="2024" name="IMA Fungus">
        <title>IMA Genome - F19 : A genome assembly and annotation guide to empower mycologists, including annotated draft genome sequences of Ceratocystis pirilliformis, Diaporthe australafricana, Fusarium ophioides, Paecilomyces lecythidis, and Sporothrix stenoceras.</title>
        <authorList>
            <person name="Aylward J."/>
            <person name="Wilson A.M."/>
            <person name="Visagie C.M."/>
            <person name="Spraker J."/>
            <person name="Barnes I."/>
            <person name="Buitendag C."/>
            <person name="Ceriani C."/>
            <person name="Del Mar Angel L."/>
            <person name="du Plessis D."/>
            <person name="Fuchs T."/>
            <person name="Gasser K."/>
            <person name="Kramer D."/>
            <person name="Li W."/>
            <person name="Munsamy K."/>
            <person name="Piso A."/>
            <person name="Price J.L."/>
            <person name="Sonnekus B."/>
            <person name="Thomas C."/>
            <person name="van der Nest A."/>
            <person name="van Dijk A."/>
            <person name="van Heerden A."/>
            <person name="van Vuuren N."/>
            <person name="Yilmaz N."/>
            <person name="Duong T.A."/>
            <person name="van der Merwe N.A."/>
            <person name="Wingfield M.J."/>
            <person name="Wingfield B.D."/>
        </authorList>
    </citation>
    <scope>NUCLEOTIDE SEQUENCE [LARGE SCALE GENOMIC DNA]</scope>
    <source>
        <strain evidence="2 3">CMW 18300</strain>
    </source>
</reference>